<dbReference type="KEGG" id="roz:CBI38_04035"/>
<protein>
    <submittedName>
        <fullName evidence="1">Uncharacterized protein</fullName>
    </submittedName>
</protein>
<proteinExistence type="predicted"/>
<accession>A0A2S2BQH8</accession>
<reference evidence="1 2" key="1">
    <citation type="submission" date="2017-05" db="EMBL/GenBank/DDBJ databases">
        <title>Isolation of Rhodococcus sp. S2-17 biodegrading of BP-3.</title>
        <authorList>
            <person name="Lee Y."/>
            <person name="Kim K.H."/>
            <person name="Chun B.H."/>
            <person name="Jung H.S."/>
            <person name="Jeon C.O."/>
        </authorList>
    </citation>
    <scope>NUCLEOTIDE SEQUENCE [LARGE SCALE GENOMIC DNA]</scope>
    <source>
        <strain evidence="1 2">S2-17</strain>
    </source>
</reference>
<sequence>MLCSERRWCDIDYDLSIADSDRLLAEALTPRAVVSLVRVAIRAERVPPAGRVLSTRTELAAQATGAEVDATQRSPPRGW</sequence>
<evidence type="ECO:0000313" key="2">
    <source>
        <dbReference type="Proteomes" id="UP000245711"/>
    </source>
</evidence>
<dbReference type="OrthoDB" id="4468184at2"/>
<dbReference type="Proteomes" id="UP000245711">
    <property type="component" value="Chromosome"/>
</dbReference>
<dbReference type="AlphaFoldDB" id="A0A2S2BQH8"/>
<evidence type="ECO:0000313" key="1">
    <source>
        <dbReference type="EMBL" id="AWK70862.1"/>
    </source>
</evidence>
<dbReference type="EMBL" id="CP021354">
    <property type="protein sequence ID" value="AWK70862.1"/>
    <property type="molecule type" value="Genomic_DNA"/>
</dbReference>
<organism evidence="1 2">
    <name type="scientific">Rhodococcus oxybenzonivorans</name>
    <dbReference type="NCBI Taxonomy" id="1990687"/>
    <lineage>
        <taxon>Bacteria</taxon>
        <taxon>Bacillati</taxon>
        <taxon>Actinomycetota</taxon>
        <taxon>Actinomycetes</taxon>
        <taxon>Mycobacteriales</taxon>
        <taxon>Nocardiaceae</taxon>
        <taxon>Rhodococcus</taxon>
    </lineage>
</organism>
<name>A0A2S2BQH8_9NOCA</name>
<keyword evidence="2" id="KW-1185">Reference proteome</keyword>
<gene>
    <name evidence="1" type="ORF">CBI38_04035</name>
</gene>
<dbReference type="RefSeq" id="WP_109326629.1">
    <property type="nucleotide sequence ID" value="NZ_CP021354.1"/>
</dbReference>